<feature type="region of interest" description="Disordered" evidence="4">
    <location>
        <begin position="406"/>
        <end position="524"/>
    </location>
</feature>
<feature type="compositionally biased region" description="Basic and acidic residues" evidence="4">
    <location>
        <begin position="1"/>
        <end position="13"/>
    </location>
</feature>
<keyword evidence="6" id="KW-0808">Transferase</keyword>
<feature type="region of interest" description="Disordered" evidence="4">
    <location>
        <begin position="1"/>
        <end position="24"/>
    </location>
</feature>
<name>A0ABW1ETH8_9ACTN</name>
<dbReference type="InterPro" id="IPR011009">
    <property type="entry name" value="Kinase-like_dom_sf"/>
</dbReference>
<gene>
    <name evidence="6" type="ORF">ACFP0N_08990</name>
</gene>
<dbReference type="GO" id="GO:0016301">
    <property type="term" value="F:kinase activity"/>
    <property type="evidence" value="ECO:0007669"/>
    <property type="project" value="UniProtKB-KW"/>
</dbReference>
<proteinExistence type="predicted"/>
<dbReference type="InterPro" id="IPR008271">
    <property type="entry name" value="Ser/Thr_kinase_AS"/>
</dbReference>
<protein>
    <submittedName>
        <fullName evidence="6">Protein kinase</fullName>
    </submittedName>
</protein>
<evidence type="ECO:0000256" key="4">
    <source>
        <dbReference type="SAM" id="MobiDB-lite"/>
    </source>
</evidence>
<dbReference type="Gene3D" id="1.10.510.10">
    <property type="entry name" value="Transferase(Phosphotransferase) domain 1"/>
    <property type="match status" value="1"/>
</dbReference>
<evidence type="ECO:0000256" key="1">
    <source>
        <dbReference type="ARBA" id="ARBA00022741"/>
    </source>
</evidence>
<dbReference type="PROSITE" id="PS00108">
    <property type="entry name" value="PROTEIN_KINASE_ST"/>
    <property type="match status" value="1"/>
</dbReference>
<evidence type="ECO:0000313" key="7">
    <source>
        <dbReference type="Proteomes" id="UP001596067"/>
    </source>
</evidence>
<dbReference type="CDD" id="cd14014">
    <property type="entry name" value="STKc_PknB_like"/>
    <property type="match status" value="1"/>
</dbReference>
<keyword evidence="1 3" id="KW-0547">Nucleotide-binding</keyword>
<dbReference type="RefSeq" id="WP_313762127.1">
    <property type="nucleotide sequence ID" value="NZ_BAAAVH010000084.1"/>
</dbReference>
<dbReference type="Pfam" id="PF00069">
    <property type="entry name" value="Pkinase"/>
    <property type="match status" value="1"/>
</dbReference>
<dbReference type="SUPFAM" id="SSF56112">
    <property type="entry name" value="Protein kinase-like (PK-like)"/>
    <property type="match status" value="1"/>
</dbReference>
<dbReference type="PROSITE" id="PS00107">
    <property type="entry name" value="PROTEIN_KINASE_ATP"/>
    <property type="match status" value="1"/>
</dbReference>
<evidence type="ECO:0000313" key="6">
    <source>
        <dbReference type="EMBL" id="MFC5885104.1"/>
    </source>
</evidence>
<keyword evidence="6" id="KW-0418">Kinase</keyword>
<feature type="binding site" evidence="3">
    <location>
        <position position="66"/>
    </location>
    <ligand>
        <name>ATP</name>
        <dbReference type="ChEBI" id="CHEBI:30616"/>
    </ligand>
</feature>
<dbReference type="PANTHER" id="PTHR24361">
    <property type="entry name" value="MITOGEN-ACTIVATED KINASE KINASE KINASE"/>
    <property type="match status" value="1"/>
</dbReference>
<dbReference type="InterPro" id="IPR017441">
    <property type="entry name" value="Protein_kinase_ATP_BS"/>
</dbReference>
<dbReference type="EMBL" id="JBHSOD010000008">
    <property type="protein sequence ID" value="MFC5885104.1"/>
    <property type="molecule type" value="Genomic_DNA"/>
</dbReference>
<dbReference type="InterPro" id="IPR000719">
    <property type="entry name" value="Prot_kinase_dom"/>
</dbReference>
<feature type="compositionally biased region" description="Pro residues" evidence="4">
    <location>
        <begin position="491"/>
        <end position="513"/>
    </location>
</feature>
<dbReference type="InterPro" id="IPR053235">
    <property type="entry name" value="Ser_Thr_kinase"/>
</dbReference>
<feature type="compositionally biased region" description="Low complexity" evidence="4">
    <location>
        <begin position="514"/>
        <end position="524"/>
    </location>
</feature>
<dbReference type="Proteomes" id="UP001596067">
    <property type="component" value="Unassembled WGS sequence"/>
</dbReference>
<feature type="compositionally biased region" description="Low complexity" evidence="4">
    <location>
        <begin position="418"/>
        <end position="490"/>
    </location>
</feature>
<keyword evidence="2 3" id="KW-0067">ATP-binding</keyword>
<accession>A0ABW1ETH8</accession>
<reference evidence="7" key="1">
    <citation type="journal article" date="2019" name="Int. J. Syst. Evol. Microbiol.">
        <title>The Global Catalogue of Microorganisms (GCM) 10K type strain sequencing project: providing services to taxonomists for standard genome sequencing and annotation.</title>
        <authorList>
            <consortium name="The Broad Institute Genomics Platform"/>
            <consortium name="The Broad Institute Genome Sequencing Center for Infectious Disease"/>
            <person name="Wu L."/>
            <person name="Ma J."/>
        </authorList>
    </citation>
    <scope>NUCLEOTIDE SEQUENCE [LARGE SCALE GENOMIC DNA]</scope>
    <source>
        <strain evidence="7">CGMCC 4.1469</strain>
    </source>
</reference>
<evidence type="ECO:0000256" key="3">
    <source>
        <dbReference type="PROSITE-ProRule" id="PRU10141"/>
    </source>
</evidence>
<dbReference type="PROSITE" id="PS50011">
    <property type="entry name" value="PROTEIN_KINASE_DOM"/>
    <property type="match status" value="1"/>
</dbReference>
<feature type="domain" description="Protein kinase" evidence="5">
    <location>
        <begin position="37"/>
        <end position="279"/>
    </location>
</feature>
<evidence type="ECO:0000259" key="5">
    <source>
        <dbReference type="PROSITE" id="PS50011"/>
    </source>
</evidence>
<keyword evidence="7" id="KW-1185">Reference proteome</keyword>
<evidence type="ECO:0000256" key="2">
    <source>
        <dbReference type="ARBA" id="ARBA00022840"/>
    </source>
</evidence>
<comment type="caution">
    <text evidence="6">The sequence shown here is derived from an EMBL/GenBank/DDBJ whole genome shotgun (WGS) entry which is preliminary data.</text>
</comment>
<organism evidence="6 7">
    <name type="scientific">Kitasatospora aburaviensis</name>
    <dbReference type="NCBI Taxonomy" id="67265"/>
    <lineage>
        <taxon>Bacteria</taxon>
        <taxon>Bacillati</taxon>
        <taxon>Actinomycetota</taxon>
        <taxon>Actinomycetes</taxon>
        <taxon>Kitasatosporales</taxon>
        <taxon>Streptomycetaceae</taxon>
        <taxon>Kitasatospora</taxon>
    </lineage>
</organism>
<sequence>MGDGKQQDGRPVGDDTTPADGLPEIIEDERPWELPDYLHERELGAGASGRVVLARHRETGTPVAIKYLHGSVGTSGLREEAEVLAAVESPHVTRLYEYVEGERGSAIVMELVDGIALRDLLRAEGATTPEAALVVLKGSLLGLAAAHEAGVVHRDYKPANVLVDTAGTSKLVDFGIAVARGEEGDVSGTPAYMPPEQWAGRPASPAGDVYAATVTFFECLTGARPYAGTTIAELAVQHTEAPIPAEQAPDLVRPLILAGLAKDPADRPDSAAALVEELEAVATAAYGPDWEEKGCLDLVALVALLALLLPGAGGAAGGTALAHTALGGGGAAGAEAAGTVLTAGVDAAGAGTVPAVPVRETLVRRGARLGSRGKALAGVVAGTLTLATLAGMAMAGAADGGAHTVTGGAAPEATTTLGTTDPAGGPSPAASSATDTPSASPSASTGTPSASGSPSATATAGSPTAGPSGASPTGGAPTTKGAPPATGAPAPGQPTPPPAGPASPPPTVPPAGPAAPTTVVAPTPVVTPTPTPTVAPATLAVSTVNLDSLTCSGRWSLSATVTVVAAGTGSGTLTLSWYHTSGGRSVTVATDTVVIKGGRATVTRAHDFGSADTFPTWGVRIGTSPAAAKPGKTSAETAAFLCDPPR</sequence>